<sequence>MNGSSVEELSRLVNETKRLVRGMEPIQSWDTPLTSLVTYKLDFIDSYNELIAFCEKQTNVLNSCTMRNQRSIVTKPAKVVRAMRIQNYSRQRKTYGAPPACAMQSSSANTTVYPECKADHMLDKCNNISALSQLQRRERMKEHRLCFNCLRRGHGIKFCRSRLRCEQCKRRYHTLLCDRSTSADSANTYILISATMQDNSQRTRKFIWLSTARVFVLNWNGEAVPARALSDMGAQSNFMSERLAQQLKLPRTRVQKHLYGVGSVALTASSTVTTTVKSLNALHSITVEFQVLSNVTADYPPQSVDVLQWNIPSDVVFADPGFNQRGKIDLLLGAEIFAELLEQGQLKLAPNLPKLFETKFGWIVSGKMEQKTPGHTTDYNLACCNATEDKFNTSMERLVSLENLPGEKIPSEDDIACLNQYEATTRQNEDGRYVVTLPKVSQISTLLGESKNITLRRFMAIERRMRVDKELNDAYKDFMLEYISLGHMSCIGPYKNVETKGSAPVYYLPHHAVWKAGSATTRCIVVFDASCKTSSGRSLNDVLRTTPQIQEDIVAIQLRFRMKNVASVANMYRQVLAEDSDRSLQRILWRADSEEPIKYDTSCALFLAIRSLQWIFEDHGENYSKVLACKEDFYVDDLLSGADSVEAARDTARQLYKLLGDSHFPLRKWSSNKREALQDIPAEMHATSNQLELATDLGSIATLGLLWNRSLDTLKVQVRQPTENAIKTKASVLSCIAKLYDPLGFLDLVKMGAKLIMQEIWKLKDADEQSWSWDKKWPESMKNGQHFCLI</sequence>
<dbReference type="Gene3D" id="2.40.70.10">
    <property type="entry name" value="Acid Proteases"/>
    <property type="match status" value="1"/>
</dbReference>
<name>A0A182YRP2_ANOST</name>
<dbReference type="InterPro" id="IPR008042">
    <property type="entry name" value="Retrotrans_Pao"/>
</dbReference>
<proteinExistence type="predicted"/>
<accession>A0A182YRP2</accession>
<dbReference type="InterPro" id="IPR021109">
    <property type="entry name" value="Peptidase_aspartic_dom_sf"/>
</dbReference>
<reference evidence="2" key="1">
    <citation type="journal article" date="2014" name="Genome Biol.">
        <title>Genome analysis of a major urban malaria vector mosquito, Anopheles stephensi.</title>
        <authorList>
            <person name="Jiang X."/>
            <person name="Peery A."/>
            <person name="Hall A.B."/>
            <person name="Sharma A."/>
            <person name="Chen X.G."/>
            <person name="Waterhouse R.M."/>
            <person name="Komissarov A."/>
            <person name="Riehle M.M."/>
            <person name="Shouche Y."/>
            <person name="Sharakhova M.V."/>
            <person name="Lawson D."/>
            <person name="Pakpour N."/>
            <person name="Arensburger P."/>
            <person name="Davidson V.L."/>
            <person name="Eiglmeier K."/>
            <person name="Emrich S."/>
            <person name="George P."/>
            <person name="Kennedy R.C."/>
            <person name="Mane S.P."/>
            <person name="Maslen G."/>
            <person name="Oringanje C."/>
            <person name="Qi Y."/>
            <person name="Settlage R."/>
            <person name="Tojo M."/>
            <person name="Tubio J.M."/>
            <person name="Unger M.F."/>
            <person name="Wang B."/>
            <person name="Vernick K.D."/>
            <person name="Ribeiro J.M."/>
            <person name="James A.A."/>
            <person name="Michel K."/>
            <person name="Riehle M.A."/>
            <person name="Luckhart S."/>
            <person name="Sharakhov I.V."/>
            <person name="Tu Z."/>
        </authorList>
    </citation>
    <scope>NUCLEOTIDE SEQUENCE [LARGE SCALE GENOMIC DNA]</scope>
    <source>
        <strain evidence="2">Indian</strain>
    </source>
</reference>
<dbReference type="InterPro" id="IPR043502">
    <property type="entry name" value="DNA/RNA_pol_sf"/>
</dbReference>
<protein>
    <submittedName>
        <fullName evidence="1">DUF1758 domain-containing protein</fullName>
    </submittedName>
</protein>
<organism evidence="1 2">
    <name type="scientific">Anopheles stephensi</name>
    <name type="common">Indo-Pakistan malaria mosquito</name>
    <dbReference type="NCBI Taxonomy" id="30069"/>
    <lineage>
        <taxon>Eukaryota</taxon>
        <taxon>Metazoa</taxon>
        <taxon>Ecdysozoa</taxon>
        <taxon>Arthropoda</taxon>
        <taxon>Hexapoda</taxon>
        <taxon>Insecta</taxon>
        <taxon>Pterygota</taxon>
        <taxon>Neoptera</taxon>
        <taxon>Endopterygota</taxon>
        <taxon>Diptera</taxon>
        <taxon>Nematocera</taxon>
        <taxon>Culicoidea</taxon>
        <taxon>Culicidae</taxon>
        <taxon>Anophelinae</taxon>
        <taxon>Anopheles</taxon>
    </lineage>
</organism>
<dbReference type="VEuPathDB" id="VectorBase:ASTEI11128"/>
<dbReference type="AlphaFoldDB" id="A0A182YRP2"/>
<evidence type="ECO:0000313" key="1">
    <source>
        <dbReference type="EnsemblMetazoa" id="ASTEI11128-PA"/>
    </source>
</evidence>
<reference evidence="1" key="2">
    <citation type="submission" date="2020-05" db="UniProtKB">
        <authorList>
            <consortium name="EnsemblMetazoa"/>
        </authorList>
    </citation>
    <scope>IDENTIFICATION</scope>
    <source>
        <strain evidence="1">Indian</strain>
    </source>
</reference>
<evidence type="ECO:0000313" key="2">
    <source>
        <dbReference type="Proteomes" id="UP000076408"/>
    </source>
</evidence>
<dbReference type="SUPFAM" id="SSF56672">
    <property type="entry name" value="DNA/RNA polymerases"/>
    <property type="match status" value="1"/>
</dbReference>
<dbReference type="OMA" id="REKIWIS"/>
<dbReference type="VEuPathDB" id="VectorBase:ASTE008228"/>
<dbReference type="VEuPathDB" id="VectorBase:ASTE006794"/>
<dbReference type="Proteomes" id="UP000076408">
    <property type="component" value="Unassembled WGS sequence"/>
</dbReference>
<dbReference type="STRING" id="30069.A0A182YRP2"/>
<dbReference type="VEuPathDB" id="VectorBase:ASTEI20_038368"/>
<dbReference type="PANTHER" id="PTHR47331">
    <property type="entry name" value="PHD-TYPE DOMAIN-CONTAINING PROTEIN"/>
    <property type="match status" value="1"/>
</dbReference>
<dbReference type="EnsemblMetazoa" id="ASTEI11128-RA">
    <property type="protein sequence ID" value="ASTEI11128-PA"/>
    <property type="gene ID" value="ASTEI11128"/>
</dbReference>
<dbReference type="Pfam" id="PF05380">
    <property type="entry name" value="Peptidase_A17"/>
    <property type="match status" value="1"/>
</dbReference>
<keyword evidence="2" id="KW-1185">Reference proteome</keyword>
<dbReference type="PANTHER" id="PTHR47331:SF5">
    <property type="entry name" value="RIBONUCLEASE H"/>
    <property type="match status" value="1"/>
</dbReference>
<dbReference type="GO" id="GO:0071897">
    <property type="term" value="P:DNA biosynthetic process"/>
    <property type="evidence" value="ECO:0007669"/>
    <property type="project" value="UniProtKB-ARBA"/>
</dbReference>